<reference evidence="1" key="1">
    <citation type="submission" date="2020-07" db="EMBL/GenBank/DDBJ databases">
        <title>Multicomponent nature underlies the extraordinary mechanical properties of spider dragline silk.</title>
        <authorList>
            <person name="Kono N."/>
            <person name="Nakamura H."/>
            <person name="Mori M."/>
            <person name="Yoshida Y."/>
            <person name="Ohtoshi R."/>
            <person name="Malay A.D."/>
            <person name="Moran D.A.P."/>
            <person name="Tomita M."/>
            <person name="Numata K."/>
            <person name="Arakawa K."/>
        </authorList>
    </citation>
    <scope>NUCLEOTIDE SEQUENCE</scope>
</reference>
<gene>
    <name evidence="1" type="ORF">TNCT_68821</name>
</gene>
<comment type="caution">
    <text evidence="1">The sequence shown here is derived from an EMBL/GenBank/DDBJ whole genome shotgun (WGS) entry which is preliminary data.</text>
</comment>
<dbReference type="EMBL" id="BMAO01014035">
    <property type="protein sequence ID" value="GFQ92508.1"/>
    <property type="molecule type" value="Genomic_DNA"/>
</dbReference>
<dbReference type="AlphaFoldDB" id="A0A8X6L3K9"/>
<proteinExistence type="predicted"/>
<protein>
    <submittedName>
        <fullName evidence="1">Uncharacterized protein</fullName>
    </submittedName>
</protein>
<organism evidence="1 2">
    <name type="scientific">Trichonephila clavata</name>
    <name type="common">Joro spider</name>
    <name type="synonym">Nephila clavata</name>
    <dbReference type="NCBI Taxonomy" id="2740835"/>
    <lineage>
        <taxon>Eukaryota</taxon>
        <taxon>Metazoa</taxon>
        <taxon>Ecdysozoa</taxon>
        <taxon>Arthropoda</taxon>
        <taxon>Chelicerata</taxon>
        <taxon>Arachnida</taxon>
        <taxon>Araneae</taxon>
        <taxon>Araneomorphae</taxon>
        <taxon>Entelegynae</taxon>
        <taxon>Araneoidea</taxon>
        <taxon>Nephilidae</taxon>
        <taxon>Trichonephila</taxon>
    </lineage>
</organism>
<evidence type="ECO:0000313" key="2">
    <source>
        <dbReference type="Proteomes" id="UP000887116"/>
    </source>
</evidence>
<name>A0A8X6L3K9_TRICU</name>
<evidence type="ECO:0000313" key="1">
    <source>
        <dbReference type="EMBL" id="GFQ92508.1"/>
    </source>
</evidence>
<sequence length="136" mass="16358">MRRICFLSTTSRWMYWMHLQVKNVFQLLFIIASIKSYDIECRGIDIQDTSYMHDQYFEQQSPHLYRAKVYGDTKSFLNFHRVDSYNCLLLMLSCSVFEAYNARLLFWSSNSLDMSHWRFAYGVWKKMSCLGLCRPL</sequence>
<keyword evidence="2" id="KW-1185">Reference proteome</keyword>
<dbReference type="Proteomes" id="UP000887116">
    <property type="component" value="Unassembled WGS sequence"/>
</dbReference>
<accession>A0A8X6L3K9</accession>